<name>A0A8S4S926_9NEOP</name>
<sequence>MTRREAAFRVILKLFDVKQVKNINWDALVYHLSKCANMFLDIGEQCFFIKSLVRLATKCYQVGLLLATSIIPPTRIGSVWWVYAFKPTPMSDEVCAADGADDHRLEYSRYSKYFLRSHVTPLQRIHYLTQLGFLIKMKAQLN</sequence>
<evidence type="ECO:0000313" key="2">
    <source>
        <dbReference type="Proteomes" id="UP000838756"/>
    </source>
</evidence>
<comment type="caution">
    <text evidence="1">The sequence shown here is derived from an EMBL/GenBank/DDBJ whole genome shotgun (WGS) entry which is preliminary data.</text>
</comment>
<reference evidence="1" key="1">
    <citation type="submission" date="2022-03" db="EMBL/GenBank/DDBJ databases">
        <authorList>
            <person name="Lindestad O."/>
        </authorList>
    </citation>
    <scope>NUCLEOTIDE SEQUENCE</scope>
</reference>
<dbReference type="AlphaFoldDB" id="A0A8S4S926"/>
<protein>
    <submittedName>
        <fullName evidence="1">Jg14190 protein</fullName>
    </submittedName>
</protein>
<proteinExistence type="predicted"/>
<dbReference type="EMBL" id="CAKXAJ010026206">
    <property type="protein sequence ID" value="CAH2261818.1"/>
    <property type="molecule type" value="Genomic_DNA"/>
</dbReference>
<keyword evidence="2" id="KW-1185">Reference proteome</keyword>
<organism evidence="1 2">
    <name type="scientific">Pararge aegeria aegeria</name>
    <dbReference type="NCBI Taxonomy" id="348720"/>
    <lineage>
        <taxon>Eukaryota</taxon>
        <taxon>Metazoa</taxon>
        <taxon>Ecdysozoa</taxon>
        <taxon>Arthropoda</taxon>
        <taxon>Hexapoda</taxon>
        <taxon>Insecta</taxon>
        <taxon>Pterygota</taxon>
        <taxon>Neoptera</taxon>
        <taxon>Endopterygota</taxon>
        <taxon>Lepidoptera</taxon>
        <taxon>Glossata</taxon>
        <taxon>Ditrysia</taxon>
        <taxon>Papilionoidea</taxon>
        <taxon>Nymphalidae</taxon>
        <taxon>Satyrinae</taxon>
        <taxon>Satyrini</taxon>
        <taxon>Parargina</taxon>
        <taxon>Pararge</taxon>
    </lineage>
</organism>
<accession>A0A8S4S926</accession>
<evidence type="ECO:0000313" key="1">
    <source>
        <dbReference type="EMBL" id="CAH2261818.1"/>
    </source>
</evidence>
<dbReference type="Proteomes" id="UP000838756">
    <property type="component" value="Unassembled WGS sequence"/>
</dbReference>
<gene>
    <name evidence="1" type="primary">jg14190</name>
    <name evidence="1" type="ORF">PAEG_LOCUS24024</name>
</gene>